<evidence type="ECO:0000256" key="5">
    <source>
        <dbReference type="HAMAP-Rule" id="MF_00362"/>
    </source>
</evidence>
<protein>
    <recommendedName>
        <fullName evidence="4 5">Large ribosomal subunit protein uL10</fullName>
    </recommendedName>
</protein>
<sequence>MKDPKTSKPNLRKIATVDLLKSKIDQAKAVFLTDYKGLTHKQLEDLRKNLKSVEAEFIVVKNTLLKISLESAKKDKAELVNMLNDSTAALFAYGDELTAIKKLAEFAKNLSLPKIKIGLMNDKITTAEEFTTLSLLPSRDILLSTFVFRLKTPLSGFHYALSWNLNRFVVVLNNIKNKKPMSS</sequence>
<comment type="subunit">
    <text evidence="5">Part of the ribosomal stalk of the 50S ribosomal subunit. The N-terminus interacts with L11 and the large rRNA to form the base of the stalk. The C-terminus forms an elongated spine to which L12 dimers bind in a sequential fashion forming a multimeric L10(L12)X complex.</text>
</comment>
<dbReference type="GO" id="GO:0070180">
    <property type="term" value="F:large ribosomal subunit rRNA binding"/>
    <property type="evidence" value="ECO:0007669"/>
    <property type="project" value="UniProtKB-UniRule"/>
</dbReference>
<name>A0A1F5YHH6_9BACT</name>
<evidence type="ECO:0000256" key="3">
    <source>
        <dbReference type="ARBA" id="ARBA00023274"/>
    </source>
</evidence>
<dbReference type="InterPro" id="IPR047865">
    <property type="entry name" value="Ribosomal_uL10_bac_type"/>
</dbReference>
<proteinExistence type="inferred from homology"/>
<dbReference type="InterPro" id="IPR043141">
    <property type="entry name" value="Ribosomal_uL10-like_sf"/>
</dbReference>
<reference evidence="7 8" key="1">
    <citation type="journal article" date="2016" name="Nat. Commun.">
        <title>Thousands of microbial genomes shed light on interconnected biogeochemical processes in an aquifer system.</title>
        <authorList>
            <person name="Anantharaman K."/>
            <person name="Brown C.T."/>
            <person name="Hug L.A."/>
            <person name="Sharon I."/>
            <person name="Castelle C.J."/>
            <person name="Probst A.J."/>
            <person name="Thomas B.C."/>
            <person name="Singh A."/>
            <person name="Wilkins M.J."/>
            <person name="Karaoz U."/>
            <person name="Brodie E.L."/>
            <person name="Williams K.H."/>
            <person name="Hubbard S.S."/>
            <person name="Banfield J.F."/>
        </authorList>
    </citation>
    <scope>NUCLEOTIDE SEQUENCE [LARGE SCALE GENOMIC DNA]</scope>
</reference>
<dbReference type="Pfam" id="PF00466">
    <property type="entry name" value="Ribosomal_L10"/>
    <property type="match status" value="1"/>
</dbReference>
<dbReference type="HAMAP" id="MF_00362">
    <property type="entry name" value="Ribosomal_uL10"/>
    <property type="match status" value="1"/>
</dbReference>
<evidence type="ECO:0000313" key="7">
    <source>
        <dbReference type="EMBL" id="OGF99589.1"/>
    </source>
</evidence>
<dbReference type="NCBIfam" id="NF000955">
    <property type="entry name" value="PRK00099.1-1"/>
    <property type="match status" value="1"/>
</dbReference>
<keyword evidence="2 5" id="KW-0689">Ribosomal protein</keyword>
<dbReference type="Proteomes" id="UP000177396">
    <property type="component" value="Unassembled WGS sequence"/>
</dbReference>
<organism evidence="7 8">
    <name type="scientific">Candidatus Gottesmanbacteria bacterium RBG_16_38_7b</name>
    <dbReference type="NCBI Taxonomy" id="1798372"/>
    <lineage>
        <taxon>Bacteria</taxon>
        <taxon>Candidatus Gottesmaniibacteriota</taxon>
    </lineage>
</organism>
<dbReference type="CDD" id="cd05797">
    <property type="entry name" value="Ribosomal_L10"/>
    <property type="match status" value="1"/>
</dbReference>
<dbReference type="EMBL" id="MFJB01000056">
    <property type="protein sequence ID" value="OGF99589.1"/>
    <property type="molecule type" value="Genomic_DNA"/>
</dbReference>
<dbReference type="InterPro" id="IPR001790">
    <property type="entry name" value="Ribosomal_uL10"/>
</dbReference>
<keyword evidence="5" id="KW-0699">rRNA-binding</keyword>
<dbReference type="GO" id="GO:1990904">
    <property type="term" value="C:ribonucleoprotein complex"/>
    <property type="evidence" value="ECO:0007669"/>
    <property type="project" value="UniProtKB-KW"/>
</dbReference>
<keyword evidence="3 5" id="KW-0687">Ribonucleoprotein</keyword>
<evidence type="ECO:0000256" key="4">
    <source>
        <dbReference type="ARBA" id="ARBA00035202"/>
    </source>
</evidence>
<evidence type="ECO:0000256" key="6">
    <source>
        <dbReference type="SAM" id="Coils"/>
    </source>
</evidence>
<dbReference type="Gene3D" id="3.30.70.1730">
    <property type="match status" value="1"/>
</dbReference>
<evidence type="ECO:0000256" key="1">
    <source>
        <dbReference type="ARBA" id="ARBA00008889"/>
    </source>
</evidence>
<dbReference type="PANTHER" id="PTHR11560">
    <property type="entry name" value="39S RIBOSOMAL PROTEIN L10, MITOCHONDRIAL"/>
    <property type="match status" value="1"/>
</dbReference>
<comment type="caution">
    <text evidence="7">The sequence shown here is derived from an EMBL/GenBank/DDBJ whole genome shotgun (WGS) entry which is preliminary data.</text>
</comment>
<dbReference type="Gene3D" id="6.10.250.290">
    <property type="match status" value="1"/>
</dbReference>
<evidence type="ECO:0000256" key="2">
    <source>
        <dbReference type="ARBA" id="ARBA00022980"/>
    </source>
</evidence>
<dbReference type="SUPFAM" id="SSF160369">
    <property type="entry name" value="Ribosomal protein L10-like"/>
    <property type="match status" value="1"/>
</dbReference>
<dbReference type="GO" id="GO:0006412">
    <property type="term" value="P:translation"/>
    <property type="evidence" value="ECO:0007669"/>
    <property type="project" value="UniProtKB-UniRule"/>
</dbReference>
<accession>A0A1F5YHH6</accession>
<feature type="coiled-coil region" evidence="6">
    <location>
        <begin position="36"/>
        <end position="89"/>
    </location>
</feature>
<dbReference type="GO" id="GO:0005840">
    <property type="term" value="C:ribosome"/>
    <property type="evidence" value="ECO:0007669"/>
    <property type="project" value="UniProtKB-KW"/>
</dbReference>
<comment type="similarity">
    <text evidence="1 5">Belongs to the universal ribosomal protein uL10 family.</text>
</comment>
<dbReference type="InterPro" id="IPR022973">
    <property type="entry name" value="Ribosomal_uL10_bac"/>
</dbReference>
<comment type="function">
    <text evidence="5">Forms part of the ribosomal stalk, playing a central role in the interaction of the ribosome with GTP-bound translation factors.</text>
</comment>
<gene>
    <name evidence="5" type="primary">rplJ</name>
    <name evidence="7" type="ORF">A2153_05085</name>
</gene>
<dbReference type="AlphaFoldDB" id="A0A1F5YHH6"/>
<keyword evidence="5" id="KW-0694">RNA-binding</keyword>
<evidence type="ECO:0000313" key="8">
    <source>
        <dbReference type="Proteomes" id="UP000177396"/>
    </source>
</evidence>
<keyword evidence="6" id="KW-0175">Coiled coil</keyword>